<feature type="non-terminal residue" evidence="3">
    <location>
        <position position="1"/>
    </location>
</feature>
<name>A0A0D7A3W4_9AGAR</name>
<dbReference type="EMBL" id="KN882062">
    <property type="protein sequence ID" value="KIY45069.1"/>
    <property type="molecule type" value="Genomic_DNA"/>
</dbReference>
<evidence type="ECO:0000313" key="4">
    <source>
        <dbReference type="Proteomes" id="UP000054144"/>
    </source>
</evidence>
<feature type="non-terminal residue" evidence="3">
    <location>
        <position position="363"/>
    </location>
</feature>
<accession>A0A0D7A3W4</accession>
<feature type="region of interest" description="Disordered" evidence="2">
    <location>
        <begin position="127"/>
        <end position="183"/>
    </location>
</feature>
<feature type="coiled-coil region" evidence="1">
    <location>
        <begin position="317"/>
        <end position="358"/>
    </location>
</feature>
<dbReference type="OrthoDB" id="2596255at2759"/>
<keyword evidence="4" id="KW-1185">Reference proteome</keyword>
<protein>
    <submittedName>
        <fullName evidence="3">Uncharacterized protein</fullName>
    </submittedName>
</protein>
<dbReference type="Proteomes" id="UP000054144">
    <property type="component" value="Unassembled WGS sequence"/>
</dbReference>
<feature type="coiled-coil region" evidence="1">
    <location>
        <begin position="190"/>
        <end position="277"/>
    </location>
</feature>
<feature type="compositionally biased region" description="Low complexity" evidence="2">
    <location>
        <begin position="144"/>
        <end position="167"/>
    </location>
</feature>
<evidence type="ECO:0000256" key="2">
    <source>
        <dbReference type="SAM" id="MobiDB-lite"/>
    </source>
</evidence>
<keyword evidence="1" id="KW-0175">Coiled coil</keyword>
<organism evidence="3 4">
    <name type="scientific">Fistulina hepatica ATCC 64428</name>
    <dbReference type="NCBI Taxonomy" id="1128425"/>
    <lineage>
        <taxon>Eukaryota</taxon>
        <taxon>Fungi</taxon>
        <taxon>Dikarya</taxon>
        <taxon>Basidiomycota</taxon>
        <taxon>Agaricomycotina</taxon>
        <taxon>Agaricomycetes</taxon>
        <taxon>Agaricomycetidae</taxon>
        <taxon>Agaricales</taxon>
        <taxon>Fistulinaceae</taxon>
        <taxon>Fistulina</taxon>
    </lineage>
</organism>
<gene>
    <name evidence="3" type="ORF">FISHEDRAFT_5498</name>
</gene>
<reference evidence="3 4" key="1">
    <citation type="journal article" date="2015" name="Fungal Genet. Biol.">
        <title>Evolution of novel wood decay mechanisms in Agaricales revealed by the genome sequences of Fistulina hepatica and Cylindrobasidium torrendii.</title>
        <authorList>
            <person name="Floudas D."/>
            <person name="Held B.W."/>
            <person name="Riley R."/>
            <person name="Nagy L.G."/>
            <person name="Koehler G."/>
            <person name="Ransdell A.S."/>
            <person name="Younus H."/>
            <person name="Chow J."/>
            <person name="Chiniquy J."/>
            <person name="Lipzen A."/>
            <person name="Tritt A."/>
            <person name="Sun H."/>
            <person name="Haridas S."/>
            <person name="LaButti K."/>
            <person name="Ohm R.A."/>
            <person name="Kues U."/>
            <person name="Blanchette R.A."/>
            <person name="Grigoriev I.V."/>
            <person name="Minto R.E."/>
            <person name="Hibbett D.S."/>
        </authorList>
    </citation>
    <scope>NUCLEOTIDE SEQUENCE [LARGE SCALE GENOMIC DNA]</scope>
    <source>
        <strain evidence="3 4">ATCC 64428</strain>
    </source>
</reference>
<evidence type="ECO:0000256" key="1">
    <source>
        <dbReference type="SAM" id="Coils"/>
    </source>
</evidence>
<proteinExistence type="predicted"/>
<evidence type="ECO:0000313" key="3">
    <source>
        <dbReference type="EMBL" id="KIY45069.1"/>
    </source>
</evidence>
<dbReference type="AlphaFoldDB" id="A0A0D7A3W4"/>
<sequence>NSNSSWHSIRPWNPPLTLNVREITSVSATFILSSVSTDVDIGTVVFDDEDERGSVEGNAEGAVNSIISDALAKGLLSLTVNDQAWQRVLIRMHEKADEAIIIIYGLMPGRQYDIDFSLGQNEHTSITRRQVTTDETLVPEIDSDSTTSSDHIPQSTPSSSPSRASSDTPPPTIGSASSMGAPPLTVEERLAQLRRQLVESNDERESLTLSLKTTRREAQKADAALKSEIEILKKASEKHIVSDQRARQKVLALQETVKRALAAAAQMDEERKEIEASLPALRGRRTEREKVSNRIQVEVAGVAKEREQKEDAQKKVMDNLRSELAALGSKTERLTAKKEKLEALIPDLESQLRNVEQELEDVE</sequence>